<organism evidence="12 13">
    <name type="scientific">Forsythia ovata</name>
    <dbReference type="NCBI Taxonomy" id="205694"/>
    <lineage>
        <taxon>Eukaryota</taxon>
        <taxon>Viridiplantae</taxon>
        <taxon>Streptophyta</taxon>
        <taxon>Embryophyta</taxon>
        <taxon>Tracheophyta</taxon>
        <taxon>Spermatophyta</taxon>
        <taxon>Magnoliopsida</taxon>
        <taxon>eudicotyledons</taxon>
        <taxon>Gunneridae</taxon>
        <taxon>Pentapetalae</taxon>
        <taxon>asterids</taxon>
        <taxon>lamiids</taxon>
        <taxon>Lamiales</taxon>
        <taxon>Oleaceae</taxon>
        <taxon>Forsythieae</taxon>
        <taxon>Forsythia</taxon>
    </lineage>
</organism>
<evidence type="ECO:0000256" key="5">
    <source>
        <dbReference type="ARBA" id="ARBA00023125"/>
    </source>
</evidence>
<comment type="subcellular location">
    <subcellularLocation>
        <location evidence="8 9">Nucleus</location>
    </subcellularLocation>
</comment>
<evidence type="ECO:0000313" key="12">
    <source>
        <dbReference type="EMBL" id="KAL2558748.1"/>
    </source>
</evidence>
<keyword evidence="1 9" id="KW-0479">Metal-binding</keyword>
<comment type="function">
    <text evidence="9">Transcription factor that binds specifically to a 5'-AA[AG]G-3' consensus core sequence.</text>
</comment>
<keyword evidence="7 8" id="KW-0539">Nucleus</keyword>
<gene>
    <name evidence="12" type="ORF">Fot_03487</name>
</gene>
<keyword evidence="6 9" id="KW-0804">Transcription</keyword>
<reference evidence="13" key="1">
    <citation type="submission" date="2024-07" db="EMBL/GenBank/DDBJ databases">
        <title>Two chromosome-level genome assemblies of Korean endemic species Abeliophyllum distichum and Forsythia ovata (Oleaceae).</title>
        <authorList>
            <person name="Jang H."/>
        </authorList>
    </citation>
    <scope>NUCLEOTIDE SEQUENCE [LARGE SCALE GENOMIC DNA]</scope>
</reference>
<dbReference type="InterPro" id="IPR003851">
    <property type="entry name" value="Znf_Dof"/>
</dbReference>
<keyword evidence="3 9" id="KW-0862">Zinc</keyword>
<evidence type="ECO:0000256" key="10">
    <source>
        <dbReference type="SAM" id="MobiDB-lite"/>
    </source>
</evidence>
<dbReference type="PANTHER" id="PTHR31992">
    <property type="entry name" value="DOF ZINC FINGER PROTEIN DOF1.4-RELATED"/>
    <property type="match status" value="1"/>
</dbReference>
<keyword evidence="5 8" id="KW-0238">DNA-binding</keyword>
<evidence type="ECO:0000256" key="1">
    <source>
        <dbReference type="ARBA" id="ARBA00022723"/>
    </source>
</evidence>
<feature type="region of interest" description="Disordered" evidence="10">
    <location>
        <begin position="59"/>
        <end position="89"/>
    </location>
</feature>
<dbReference type="PROSITE" id="PS50884">
    <property type="entry name" value="ZF_DOF_2"/>
    <property type="match status" value="1"/>
</dbReference>
<evidence type="ECO:0000256" key="6">
    <source>
        <dbReference type="ARBA" id="ARBA00023163"/>
    </source>
</evidence>
<evidence type="ECO:0000259" key="11">
    <source>
        <dbReference type="PROSITE" id="PS50884"/>
    </source>
</evidence>
<evidence type="ECO:0000256" key="2">
    <source>
        <dbReference type="ARBA" id="ARBA00022771"/>
    </source>
</evidence>
<evidence type="ECO:0000256" key="3">
    <source>
        <dbReference type="ARBA" id="ARBA00022833"/>
    </source>
</evidence>
<dbReference type="GO" id="GO:0003700">
    <property type="term" value="F:DNA-binding transcription factor activity"/>
    <property type="evidence" value="ECO:0007669"/>
    <property type="project" value="UniProtKB-UniRule"/>
</dbReference>
<keyword evidence="2 8" id="KW-0863">Zinc-finger</keyword>
<feature type="compositionally biased region" description="Polar residues" evidence="10">
    <location>
        <begin position="72"/>
        <end position="85"/>
    </location>
</feature>
<dbReference type="EMBL" id="JBFOLJ010000001">
    <property type="protein sequence ID" value="KAL2558748.1"/>
    <property type="molecule type" value="Genomic_DNA"/>
</dbReference>
<dbReference type="GO" id="GO:0008270">
    <property type="term" value="F:zinc ion binding"/>
    <property type="evidence" value="ECO:0007669"/>
    <property type="project" value="UniProtKB-KW"/>
</dbReference>
<evidence type="ECO:0000256" key="9">
    <source>
        <dbReference type="RuleBase" id="RU369094"/>
    </source>
</evidence>
<keyword evidence="4 9" id="KW-0805">Transcription regulation</keyword>
<comment type="caution">
    <text evidence="12">The sequence shown here is derived from an EMBL/GenBank/DDBJ whole genome shotgun (WGS) entry which is preliminary data.</text>
</comment>
<dbReference type="InterPro" id="IPR045174">
    <property type="entry name" value="Dof"/>
</dbReference>
<dbReference type="PANTHER" id="PTHR31992:SF108">
    <property type="entry name" value="DOF ZINC FINGER PROTEIN"/>
    <property type="match status" value="1"/>
</dbReference>
<evidence type="ECO:0000256" key="4">
    <source>
        <dbReference type="ARBA" id="ARBA00023015"/>
    </source>
</evidence>
<dbReference type="Proteomes" id="UP001604277">
    <property type="component" value="Unassembled WGS sequence"/>
</dbReference>
<feature type="domain" description="Dof-type" evidence="11">
    <location>
        <begin position="14"/>
        <end position="68"/>
    </location>
</feature>
<dbReference type="GO" id="GO:0003677">
    <property type="term" value="F:DNA binding"/>
    <property type="evidence" value="ECO:0007669"/>
    <property type="project" value="UniProtKB-UniRule"/>
</dbReference>
<dbReference type="Pfam" id="PF02701">
    <property type="entry name" value="Zn_ribbon_Dof"/>
    <property type="match status" value="1"/>
</dbReference>
<proteinExistence type="predicted"/>
<evidence type="ECO:0000256" key="7">
    <source>
        <dbReference type="ARBA" id="ARBA00023242"/>
    </source>
</evidence>
<evidence type="ECO:0000256" key="8">
    <source>
        <dbReference type="PROSITE-ProRule" id="PRU00071"/>
    </source>
</evidence>
<name>A0ABD1X9V2_9LAMI</name>
<protein>
    <recommendedName>
        <fullName evidence="9">Dof zinc finger protein</fullName>
    </recommendedName>
</protein>
<keyword evidence="13" id="KW-1185">Reference proteome</keyword>
<evidence type="ECO:0000313" key="13">
    <source>
        <dbReference type="Proteomes" id="UP001604277"/>
    </source>
</evidence>
<dbReference type="GO" id="GO:0005634">
    <property type="term" value="C:nucleus"/>
    <property type="evidence" value="ECO:0007669"/>
    <property type="project" value="UniProtKB-SubCell"/>
</dbReference>
<accession>A0ABD1X9V2</accession>
<sequence length="121" mass="13717">MNQNLYQPPPPPQQKCPRCDSVNTKIFYYNNYSLSLTQYFCKSLRRYWTQNGTLRNVPVGGGYRMKSKRPKTSTSLNNSENSRTGPTLHPQALISRIVPLLAATKMGLPSTQTHGLISDHF</sequence>
<dbReference type="AlphaFoldDB" id="A0ABD1X9V2"/>